<comment type="caution">
    <text evidence="2">The sequence shown here is derived from an EMBL/GenBank/DDBJ whole genome shotgun (WGS) entry which is preliminary data.</text>
</comment>
<feature type="region of interest" description="Disordered" evidence="1">
    <location>
        <begin position="1"/>
        <end position="61"/>
    </location>
</feature>
<evidence type="ECO:0000313" key="2">
    <source>
        <dbReference type="EMBL" id="KAK9266484.1"/>
    </source>
</evidence>
<organism evidence="2 3">
    <name type="scientific">Liquidambar formosana</name>
    <name type="common">Formosan gum</name>
    <dbReference type="NCBI Taxonomy" id="63359"/>
    <lineage>
        <taxon>Eukaryota</taxon>
        <taxon>Viridiplantae</taxon>
        <taxon>Streptophyta</taxon>
        <taxon>Embryophyta</taxon>
        <taxon>Tracheophyta</taxon>
        <taxon>Spermatophyta</taxon>
        <taxon>Magnoliopsida</taxon>
        <taxon>eudicotyledons</taxon>
        <taxon>Gunneridae</taxon>
        <taxon>Pentapetalae</taxon>
        <taxon>Saxifragales</taxon>
        <taxon>Altingiaceae</taxon>
        <taxon>Liquidambar</taxon>
    </lineage>
</organism>
<gene>
    <name evidence="2" type="ORF">L1049_001690</name>
</gene>
<keyword evidence="3" id="KW-1185">Reference proteome</keyword>
<proteinExistence type="predicted"/>
<sequence length="61" mass="6484">MKRSRKSIAAEEDDDGDEQDEHASSSITDSQVISSLILSPDSLSRPSSLAGSFPKPGSIYS</sequence>
<evidence type="ECO:0000256" key="1">
    <source>
        <dbReference type="SAM" id="MobiDB-lite"/>
    </source>
</evidence>
<accession>A0AAP0N878</accession>
<reference evidence="2 3" key="1">
    <citation type="journal article" date="2024" name="Plant J.">
        <title>Genome sequences and population genomics reveal climatic adaptation and genomic divergence between two closely related sweetgum species.</title>
        <authorList>
            <person name="Xu W.Q."/>
            <person name="Ren C.Q."/>
            <person name="Zhang X.Y."/>
            <person name="Comes H.P."/>
            <person name="Liu X.H."/>
            <person name="Li Y.G."/>
            <person name="Kettle C.J."/>
            <person name="Jalonen R."/>
            <person name="Gaisberger H."/>
            <person name="Ma Y.Z."/>
            <person name="Qiu Y.X."/>
        </authorList>
    </citation>
    <scope>NUCLEOTIDE SEQUENCE [LARGE SCALE GENOMIC DNA]</scope>
    <source>
        <strain evidence="2">Hangzhou</strain>
    </source>
</reference>
<feature type="compositionally biased region" description="Low complexity" evidence="1">
    <location>
        <begin position="24"/>
        <end position="49"/>
    </location>
</feature>
<feature type="compositionally biased region" description="Acidic residues" evidence="1">
    <location>
        <begin position="10"/>
        <end position="20"/>
    </location>
</feature>
<dbReference type="Proteomes" id="UP001415857">
    <property type="component" value="Unassembled WGS sequence"/>
</dbReference>
<evidence type="ECO:0000313" key="3">
    <source>
        <dbReference type="Proteomes" id="UP001415857"/>
    </source>
</evidence>
<dbReference type="AlphaFoldDB" id="A0AAP0N878"/>
<name>A0AAP0N878_LIQFO</name>
<dbReference type="EMBL" id="JBBPBK010000128">
    <property type="protein sequence ID" value="KAK9266484.1"/>
    <property type="molecule type" value="Genomic_DNA"/>
</dbReference>
<protein>
    <submittedName>
        <fullName evidence="2">Uncharacterized protein</fullName>
    </submittedName>
</protein>